<dbReference type="InterPro" id="IPR008991">
    <property type="entry name" value="Translation_prot_SH3-like_sf"/>
</dbReference>
<evidence type="ECO:0000256" key="2">
    <source>
        <dbReference type="ARBA" id="ARBA00023015"/>
    </source>
</evidence>
<organism evidence="5 6">
    <name type="scientific">Terriglobus roseus</name>
    <dbReference type="NCBI Taxonomy" id="392734"/>
    <lineage>
        <taxon>Bacteria</taxon>
        <taxon>Pseudomonadati</taxon>
        <taxon>Acidobacteriota</taxon>
        <taxon>Terriglobia</taxon>
        <taxon>Terriglobales</taxon>
        <taxon>Acidobacteriaceae</taxon>
        <taxon>Terriglobus</taxon>
    </lineage>
</organism>
<dbReference type="GO" id="GO:0031564">
    <property type="term" value="P:transcription antitermination"/>
    <property type="evidence" value="ECO:0007669"/>
    <property type="project" value="UniProtKB-KW"/>
</dbReference>
<dbReference type="SUPFAM" id="SSF82679">
    <property type="entry name" value="N-utilization substance G protein NusG, N-terminal domain"/>
    <property type="match status" value="1"/>
</dbReference>
<dbReference type="InterPro" id="IPR036735">
    <property type="entry name" value="NGN_dom_sf"/>
</dbReference>
<keyword evidence="2" id="KW-0805">Transcription regulation</keyword>
<reference evidence="5 6" key="1">
    <citation type="submission" date="2016-10" db="EMBL/GenBank/DDBJ databases">
        <authorList>
            <person name="de Groot N.N."/>
        </authorList>
    </citation>
    <scope>NUCLEOTIDE SEQUENCE [LARGE SCALE GENOMIC DNA]</scope>
    <source>
        <strain evidence="5 6">AB35.6</strain>
    </source>
</reference>
<evidence type="ECO:0000259" key="4">
    <source>
        <dbReference type="Pfam" id="PF02357"/>
    </source>
</evidence>
<evidence type="ECO:0000256" key="1">
    <source>
        <dbReference type="ARBA" id="ARBA00022814"/>
    </source>
</evidence>
<dbReference type="Proteomes" id="UP000182409">
    <property type="component" value="Unassembled WGS sequence"/>
</dbReference>
<dbReference type="Gene3D" id="3.30.70.940">
    <property type="entry name" value="NusG, N-terminal domain"/>
    <property type="match status" value="1"/>
</dbReference>
<dbReference type="PANTHER" id="PTHR30265">
    <property type="entry name" value="RHO-INTERACTING TRANSCRIPTION TERMINATION FACTOR NUSG"/>
    <property type="match status" value="1"/>
</dbReference>
<gene>
    <name evidence="5" type="ORF">SAMN05443244_0235</name>
</gene>
<dbReference type="InterPro" id="IPR043425">
    <property type="entry name" value="NusG-like"/>
</dbReference>
<keyword evidence="1" id="KW-0889">Transcription antitermination</keyword>
<keyword evidence="3" id="KW-0804">Transcription</keyword>
<dbReference type="InterPro" id="IPR006645">
    <property type="entry name" value="NGN-like_dom"/>
</dbReference>
<protein>
    <submittedName>
        <fullName evidence="5">Transcription antitermination protein nusG</fullName>
    </submittedName>
</protein>
<evidence type="ECO:0000256" key="3">
    <source>
        <dbReference type="ARBA" id="ARBA00023163"/>
    </source>
</evidence>
<accession>A0A1H4IZK9</accession>
<dbReference type="NCBIfam" id="NF033644">
    <property type="entry name" value="antiterm_UpxY"/>
    <property type="match status" value="1"/>
</dbReference>
<evidence type="ECO:0000313" key="5">
    <source>
        <dbReference type="EMBL" id="SEB39431.1"/>
    </source>
</evidence>
<name>A0A1H4IZK9_9BACT</name>
<dbReference type="SUPFAM" id="SSF50104">
    <property type="entry name" value="Translation proteins SH3-like domain"/>
    <property type="match status" value="1"/>
</dbReference>
<dbReference type="Pfam" id="PF02357">
    <property type="entry name" value="NusG"/>
    <property type="match status" value="1"/>
</dbReference>
<dbReference type="GO" id="GO:0006354">
    <property type="term" value="P:DNA-templated transcription elongation"/>
    <property type="evidence" value="ECO:0007669"/>
    <property type="project" value="InterPro"/>
</dbReference>
<dbReference type="EMBL" id="FNSD01000001">
    <property type="protein sequence ID" value="SEB39431.1"/>
    <property type="molecule type" value="Genomic_DNA"/>
</dbReference>
<evidence type="ECO:0000313" key="6">
    <source>
        <dbReference type="Proteomes" id="UP000182409"/>
    </source>
</evidence>
<proteinExistence type="predicted"/>
<dbReference type="PANTHER" id="PTHR30265:SF4">
    <property type="entry name" value="KOW MOTIF FAMILY PROTEIN, EXPRESSED"/>
    <property type="match status" value="1"/>
</dbReference>
<dbReference type="RefSeq" id="WP_212733107.1">
    <property type="nucleotide sequence ID" value="NZ_FNSD01000001.1"/>
</dbReference>
<dbReference type="AlphaFoldDB" id="A0A1H4IZK9"/>
<feature type="domain" description="NusG-like N-terminal" evidence="4">
    <location>
        <begin position="13"/>
        <end position="105"/>
    </location>
</feature>
<sequence length="177" mass="20230">MTLDDRGESDVLRWFAVCTLPRHEKRVAELIGLRRIESFLPVYQQEREWKKRVPVVLELPLFPTYVFARIRQSQRGSILGIPGVLSIVGNRRQSLSIPDTEIDLLRAGLEMRSVEPQPYLAIGENVRIKRGPLFGYEGLLIRKKNELRVVISVELIQQSISVEVDEADLEALSTPVK</sequence>